<dbReference type="RefSeq" id="WP_152573751.1">
    <property type="nucleotide sequence ID" value="NZ_VIKU02000002.1"/>
</dbReference>
<feature type="transmembrane region" description="Helical" evidence="8">
    <location>
        <begin position="225"/>
        <end position="242"/>
    </location>
</feature>
<feature type="transmembrane region" description="Helical" evidence="8">
    <location>
        <begin position="12"/>
        <end position="33"/>
    </location>
</feature>
<evidence type="ECO:0000256" key="6">
    <source>
        <dbReference type="ARBA" id="ARBA00022989"/>
    </source>
</evidence>
<keyword evidence="11" id="KW-1185">Reference proteome</keyword>
<dbReference type="NCBIfam" id="TIGR00751">
    <property type="entry name" value="menA"/>
    <property type="match status" value="1"/>
</dbReference>
<gene>
    <name evidence="8 10" type="primary">menA</name>
    <name evidence="10" type="ORF">FK220_007770</name>
</gene>
<dbReference type="GO" id="GO:0042371">
    <property type="term" value="P:vitamin K biosynthetic process"/>
    <property type="evidence" value="ECO:0007669"/>
    <property type="project" value="TreeGrafter"/>
</dbReference>
<sequence>MTKISAWLYAARLRTLPLSISGVVMGTALANLYGKSDLLIFFLALLTTIGFQIISNFANDYGDGVKGTDNEDRIGPKRALQSGLLTSRELKQGIAVATVVSLLLVITVIYRAFGSENIALMLLFLILGIFSIFAAVKYTVGKSAYGYKGLGDLFVFMFFGLLAVLGSMFLYTKYITVTALLPAVAIGALSAGVLNLNNLRDFESDKKSQKNTLVVKLGYVKGKRYHFTLLIVAFITMLLFTLQHAREILQFLPLLAFIPIGIHFINVYHIKKPSSFDPELKKLALSTFLLAVLTYISYNKFL</sequence>
<organism evidence="10 11">
    <name type="scientific">Pelagihabitans pacificus</name>
    <dbReference type="NCBI Taxonomy" id="2696054"/>
    <lineage>
        <taxon>Bacteria</taxon>
        <taxon>Pseudomonadati</taxon>
        <taxon>Bacteroidota</taxon>
        <taxon>Flavobacteriia</taxon>
        <taxon>Flavobacteriales</taxon>
        <taxon>Flavobacteriaceae</taxon>
        <taxon>Pelagihabitans</taxon>
    </lineage>
</organism>
<protein>
    <recommendedName>
        <fullName evidence="8 9">1,4-dihydroxy-2-naphthoate octaprenyltransferase</fullName>
        <shortName evidence="8">DHNA-octaprenyltransferase</shortName>
        <ecNumber evidence="8 9">2.5.1.74</ecNumber>
    </recommendedName>
</protein>
<evidence type="ECO:0000256" key="2">
    <source>
        <dbReference type="ARBA" id="ARBA00022428"/>
    </source>
</evidence>
<comment type="similarity">
    <text evidence="8">Belongs to the MenA family. Type 1 subfamily.</text>
</comment>
<dbReference type="PIRSF" id="PIRSF005355">
    <property type="entry name" value="UBIAD1"/>
    <property type="match status" value="1"/>
</dbReference>
<feature type="transmembrane region" description="Helical" evidence="8">
    <location>
        <begin position="280"/>
        <end position="298"/>
    </location>
</feature>
<feature type="transmembrane region" description="Helical" evidence="8">
    <location>
        <begin position="39"/>
        <end position="58"/>
    </location>
</feature>
<evidence type="ECO:0000256" key="1">
    <source>
        <dbReference type="ARBA" id="ARBA00004141"/>
    </source>
</evidence>
<evidence type="ECO:0000256" key="3">
    <source>
        <dbReference type="ARBA" id="ARBA00022475"/>
    </source>
</evidence>
<dbReference type="PANTHER" id="PTHR13929">
    <property type="entry name" value="1,4-DIHYDROXY-2-NAPHTHOATE OCTAPRENYLTRANSFERASE"/>
    <property type="match status" value="1"/>
</dbReference>
<feature type="transmembrane region" description="Helical" evidence="8">
    <location>
        <begin position="119"/>
        <end position="138"/>
    </location>
</feature>
<keyword evidence="3 8" id="KW-1003">Cell membrane</keyword>
<keyword evidence="7 8" id="KW-0472">Membrane</keyword>
<dbReference type="InterPro" id="IPR000537">
    <property type="entry name" value="UbiA_prenyltransferase"/>
</dbReference>
<feature type="transmembrane region" description="Helical" evidence="8">
    <location>
        <begin position="150"/>
        <end position="171"/>
    </location>
</feature>
<dbReference type="EMBL" id="VIKU02000002">
    <property type="protein sequence ID" value="NHF59233.1"/>
    <property type="molecule type" value="Genomic_DNA"/>
</dbReference>
<reference evidence="10" key="1">
    <citation type="submission" date="2019-07" db="EMBL/GenBank/DDBJ databases">
        <authorList>
            <person name="De-Chao Zhang Q."/>
        </authorList>
    </citation>
    <scope>NUCLEOTIDE SEQUENCE</scope>
    <source>
        <strain evidence="10">TP-CH-4</strain>
    </source>
</reference>
<dbReference type="InterPro" id="IPR004657">
    <property type="entry name" value="MenA"/>
</dbReference>
<comment type="caution">
    <text evidence="10">The sequence shown here is derived from an EMBL/GenBank/DDBJ whole genome shotgun (WGS) entry which is preliminary data.</text>
</comment>
<feature type="transmembrane region" description="Helical" evidence="8">
    <location>
        <begin position="177"/>
        <end position="197"/>
    </location>
</feature>
<comment type="function">
    <text evidence="8">Conversion of 1,4-dihydroxy-2-naphthoate (DHNA) to demethylmenaquinone (DMK).</text>
</comment>
<dbReference type="EC" id="2.5.1.74" evidence="8 9"/>
<keyword evidence="6 8" id="KW-1133">Transmembrane helix</keyword>
<dbReference type="PANTHER" id="PTHR13929:SF0">
    <property type="entry name" value="UBIA PRENYLTRANSFERASE DOMAIN-CONTAINING PROTEIN 1"/>
    <property type="match status" value="1"/>
</dbReference>
<evidence type="ECO:0000256" key="5">
    <source>
        <dbReference type="ARBA" id="ARBA00022692"/>
    </source>
</evidence>
<dbReference type="HAMAP" id="MF_01937">
    <property type="entry name" value="MenA_1"/>
    <property type="match status" value="1"/>
</dbReference>
<evidence type="ECO:0000256" key="9">
    <source>
        <dbReference type="NCBIfam" id="TIGR00751"/>
    </source>
</evidence>
<evidence type="ECO:0000256" key="8">
    <source>
        <dbReference type="HAMAP-Rule" id="MF_01937"/>
    </source>
</evidence>
<evidence type="ECO:0000313" key="11">
    <source>
        <dbReference type="Proteomes" id="UP000707206"/>
    </source>
</evidence>
<dbReference type="CDD" id="cd13962">
    <property type="entry name" value="PT_UbiA_UBIAD1"/>
    <property type="match status" value="1"/>
</dbReference>
<dbReference type="AlphaFoldDB" id="A0A967AUG1"/>
<name>A0A967AUG1_9FLAO</name>
<dbReference type="Pfam" id="PF01040">
    <property type="entry name" value="UbiA"/>
    <property type="match status" value="1"/>
</dbReference>
<evidence type="ECO:0000256" key="7">
    <source>
        <dbReference type="ARBA" id="ARBA00023136"/>
    </source>
</evidence>
<dbReference type="Proteomes" id="UP000707206">
    <property type="component" value="Unassembled WGS sequence"/>
</dbReference>
<reference evidence="10" key="2">
    <citation type="submission" date="2020-03" db="EMBL/GenBank/DDBJ databases">
        <title>Flavobacteriaceae bacterium strain TP-CH-4, a member of the family Flavobacteriaceae isolated from a deep-sea seamount.</title>
        <authorList>
            <person name="Zhang D.-C."/>
        </authorList>
    </citation>
    <scope>NUCLEOTIDE SEQUENCE</scope>
    <source>
        <strain evidence="10">TP-CH-4</strain>
    </source>
</reference>
<proteinExistence type="inferred from homology"/>
<keyword evidence="2 8" id="KW-0474">Menaquinone biosynthesis</keyword>
<dbReference type="GO" id="GO:0005886">
    <property type="term" value="C:plasma membrane"/>
    <property type="evidence" value="ECO:0007669"/>
    <property type="project" value="UniProtKB-SubCell"/>
</dbReference>
<feature type="transmembrane region" description="Helical" evidence="8">
    <location>
        <begin position="248"/>
        <end position="268"/>
    </location>
</feature>
<keyword evidence="5 8" id="KW-0812">Transmembrane</keyword>
<accession>A0A967AUG1</accession>
<dbReference type="GO" id="GO:0009234">
    <property type="term" value="P:menaquinone biosynthetic process"/>
    <property type="evidence" value="ECO:0007669"/>
    <property type="project" value="UniProtKB-UniRule"/>
</dbReference>
<dbReference type="GO" id="GO:0046428">
    <property type="term" value="F:1,4-dihydroxy-2-naphthoate polyprenyltransferase activity"/>
    <property type="evidence" value="ECO:0007669"/>
    <property type="project" value="UniProtKB-UniRule"/>
</dbReference>
<evidence type="ECO:0000313" key="10">
    <source>
        <dbReference type="EMBL" id="NHF59233.1"/>
    </source>
</evidence>
<feature type="transmembrane region" description="Helical" evidence="8">
    <location>
        <begin position="94"/>
        <end position="113"/>
    </location>
</feature>
<dbReference type="InterPro" id="IPR044878">
    <property type="entry name" value="UbiA_sf"/>
</dbReference>
<comment type="subcellular location">
    <subcellularLocation>
        <location evidence="8">Cell membrane</location>
        <topology evidence="8">Multi-pass membrane protein</topology>
    </subcellularLocation>
    <subcellularLocation>
        <location evidence="1">Membrane</location>
        <topology evidence="1">Multi-pass membrane protein</topology>
    </subcellularLocation>
</comment>
<comment type="pathway">
    <text evidence="8">Quinol/quinone metabolism; menaquinone biosynthesis; menaquinol from 1,4-dihydroxy-2-naphthoate: step 1/2.</text>
</comment>
<dbReference type="Gene3D" id="1.10.357.140">
    <property type="entry name" value="UbiA prenyltransferase"/>
    <property type="match status" value="1"/>
</dbReference>
<keyword evidence="4 8" id="KW-0808">Transferase</keyword>
<comment type="catalytic activity">
    <reaction evidence="8">
        <text>an all-trans-polyprenyl diphosphate + 1,4-dihydroxy-2-naphthoate + H(+) = a 2-demethylmenaquinol + CO2 + diphosphate</text>
        <dbReference type="Rhea" id="RHEA:26478"/>
        <dbReference type="Rhea" id="RHEA-COMP:9563"/>
        <dbReference type="Rhea" id="RHEA-COMP:9564"/>
        <dbReference type="ChEBI" id="CHEBI:11173"/>
        <dbReference type="ChEBI" id="CHEBI:15378"/>
        <dbReference type="ChEBI" id="CHEBI:16526"/>
        <dbReference type="ChEBI" id="CHEBI:33019"/>
        <dbReference type="ChEBI" id="CHEBI:55437"/>
        <dbReference type="ChEBI" id="CHEBI:58914"/>
        <dbReference type="EC" id="2.5.1.74"/>
    </reaction>
</comment>
<dbReference type="InterPro" id="IPR026046">
    <property type="entry name" value="UBIAD1"/>
</dbReference>
<evidence type="ECO:0000256" key="4">
    <source>
        <dbReference type="ARBA" id="ARBA00022679"/>
    </source>
</evidence>